<dbReference type="EMBL" id="PVWJ01000045">
    <property type="protein sequence ID" value="PSB02919.1"/>
    <property type="molecule type" value="Genomic_DNA"/>
</dbReference>
<keyword evidence="2 11" id="KW-0723">Serine/threonine-protein kinase</keyword>
<evidence type="ECO:0000256" key="4">
    <source>
        <dbReference type="ARBA" id="ARBA00022741"/>
    </source>
</evidence>
<sequence length="440" mass="50354">MFDKSPLATGLTLQNRYQVVKQLGRGGFGRTYLVLDRHLGGEYCVLKEFAPQVEGQNELKKARELFNREAGVLYQLQHPQIPRFRELLTVPIQGIECLFLVQDYVEGETYLEILNRYQKKGQVFSEAEVFDLLMKILPVLDYIHAQKVIHRDISPDNLIQRASDKLPVLIDFGGVKQAAVEAVSLFNPRRSLTRIGKPDYAPEEQLRKGHAEPSSDLYALGVTALVFLTGKEPQELYDARNATWQWRSQVNINRSFATILERMVAYLPRDRYQSATELLQALQKNSPQVSRFPTLNFFSKPVPDLQTNGGDTLIIQQPVKHPLPTTLLWLGIIGVLSGGAWGLWQNGLLPIPKDFSIFGRTEPKTTQKEDIARSNVSKRRKALKISENTFNRQVDSLFYARHPALKQRPLTNKAEDAKFREEWYLIADKLLDKLEKQQKK</sequence>
<proteinExistence type="predicted"/>
<keyword evidence="4 9" id="KW-0547">Nucleotide-binding</keyword>
<keyword evidence="12" id="KW-1185">Reference proteome</keyword>
<reference evidence="11 12" key="2">
    <citation type="submission" date="2018-03" db="EMBL/GenBank/DDBJ databases">
        <title>The ancient ancestry and fast evolution of plastids.</title>
        <authorList>
            <person name="Moore K.R."/>
            <person name="Magnabosco C."/>
            <person name="Momper L."/>
            <person name="Gold D.A."/>
            <person name="Bosak T."/>
            <person name="Fournier G.P."/>
        </authorList>
    </citation>
    <scope>NUCLEOTIDE SEQUENCE [LARGE SCALE GENOMIC DNA]</scope>
    <source>
        <strain evidence="11 12">CCAP 1448/3</strain>
    </source>
</reference>
<dbReference type="PROSITE" id="PS50011">
    <property type="entry name" value="PROTEIN_KINASE_DOM"/>
    <property type="match status" value="1"/>
</dbReference>
<dbReference type="InterPro" id="IPR017441">
    <property type="entry name" value="Protein_kinase_ATP_BS"/>
</dbReference>
<dbReference type="PANTHER" id="PTHR24363:SF0">
    <property type="entry name" value="SERINE_THREONINE KINASE LIKE DOMAIN CONTAINING 1"/>
    <property type="match status" value="1"/>
</dbReference>
<protein>
    <recommendedName>
        <fullName evidence="1">non-specific serine/threonine protein kinase</fullName>
        <ecNumber evidence="1">2.7.11.1</ecNumber>
    </recommendedName>
</protein>
<keyword evidence="5 11" id="KW-0418">Kinase</keyword>
<name>A0A2T1C3U1_9CYAN</name>
<dbReference type="CDD" id="cd14014">
    <property type="entry name" value="STKc_PknB_like"/>
    <property type="match status" value="1"/>
</dbReference>
<evidence type="ECO:0000259" key="10">
    <source>
        <dbReference type="PROSITE" id="PS50011"/>
    </source>
</evidence>
<dbReference type="Gene3D" id="1.10.510.10">
    <property type="entry name" value="Transferase(Phosphotransferase) domain 1"/>
    <property type="match status" value="1"/>
</dbReference>
<feature type="domain" description="Protein kinase" evidence="10">
    <location>
        <begin position="17"/>
        <end position="289"/>
    </location>
</feature>
<dbReference type="AlphaFoldDB" id="A0A2T1C3U1"/>
<accession>A0A2T1C3U1</accession>
<comment type="catalytic activity">
    <reaction evidence="7">
        <text>L-threonyl-[protein] + ATP = O-phospho-L-threonyl-[protein] + ADP + H(+)</text>
        <dbReference type="Rhea" id="RHEA:46608"/>
        <dbReference type="Rhea" id="RHEA-COMP:11060"/>
        <dbReference type="Rhea" id="RHEA-COMP:11605"/>
        <dbReference type="ChEBI" id="CHEBI:15378"/>
        <dbReference type="ChEBI" id="CHEBI:30013"/>
        <dbReference type="ChEBI" id="CHEBI:30616"/>
        <dbReference type="ChEBI" id="CHEBI:61977"/>
        <dbReference type="ChEBI" id="CHEBI:456216"/>
        <dbReference type="EC" id="2.7.11.1"/>
    </reaction>
</comment>
<dbReference type="SUPFAM" id="SSF56112">
    <property type="entry name" value="Protein kinase-like (PK-like)"/>
    <property type="match status" value="1"/>
</dbReference>
<evidence type="ECO:0000256" key="3">
    <source>
        <dbReference type="ARBA" id="ARBA00022679"/>
    </source>
</evidence>
<comment type="catalytic activity">
    <reaction evidence="8">
        <text>L-seryl-[protein] + ATP = O-phospho-L-seryl-[protein] + ADP + H(+)</text>
        <dbReference type="Rhea" id="RHEA:17989"/>
        <dbReference type="Rhea" id="RHEA-COMP:9863"/>
        <dbReference type="Rhea" id="RHEA-COMP:11604"/>
        <dbReference type="ChEBI" id="CHEBI:15378"/>
        <dbReference type="ChEBI" id="CHEBI:29999"/>
        <dbReference type="ChEBI" id="CHEBI:30616"/>
        <dbReference type="ChEBI" id="CHEBI:83421"/>
        <dbReference type="ChEBI" id="CHEBI:456216"/>
        <dbReference type="EC" id="2.7.11.1"/>
    </reaction>
</comment>
<keyword evidence="6 9" id="KW-0067">ATP-binding</keyword>
<evidence type="ECO:0000256" key="2">
    <source>
        <dbReference type="ARBA" id="ARBA00022527"/>
    </source>
</evidence>
<feature type="binding site" evidence="9">
    <location>
        <position position="47"/>
    </location>
    <ligand>
        <name>ATP</name>
        <dbReference type="ChEBI" id="CHEBI:30616"/>
    </ligand>
</feature>
<evidence type="ECO:0000256" key="8">
    <source>
        <dbReference type="ARBA" id="ARBA00048679"/>
    </source>
</evidence>
<evidence type="ECO:0000256" key="1">
    <source>
        <dbReference type="ARBA" id="ARBA00012513"/>
    </source>
</evidence>
<comment type="caution">
    <text evidence="11">The sequence shown here is derived from an EMBL/GenBank/DDBJ whole genome shotgun (WGS) entry which is preliminary data.</text>
</comment>
<dbReference type="OrthoDB" id="507628at2"/>
<dbReference type="InterPro" id="IPR011009">
    <property type="entry name" value="Kinase-like_dom_sf"/>
</dbReference>
<evidence type="ECO:0000313" key="12">
    <source>
        <dbReference type="Proteomes" id="UP000238762"/>
    </source>
</evidence>
<evidence type="ECO:0000256" key="9">
    <source>
        <dbReference type="PROSITE-ProRule" id="PRU10141"/>
    </source>
</evidence>
<dbReference type="EC" id="2.7.11.1" evidence="1"/>
<dbReference type="SMART" id="SM00220">
    <property type="entry name" value="S_TKc"/>
    <property type="match status" value="1"/>
</dbReference>
<dbReference type="PANTHER" id="PTHR24363">
    <property type="entry name" value="SERINE/THREONINE PROTEIN KINASE"/>
    <property type="match status" value="1"/>
</dbReference>
<dbReference type="Gene3D" id="3.30.200.20">
    <property type="entry name" value="Phosphorylase Kinase, domain 1"/>
    <property type="match status" value="1"/>
</dbReference>
<keyword evidence="3" id="KW-0808">Transferase</keyword>
<dbReference type="GO" id="GO:0004674">
    <property type="term" value="F:protein serine/threonine kinase activity"/>
    <property type="evidence" value="ECO:0007669"/>
    <property type="project" value="UniProtKB-KW"/>
</dbReference>
<evidence type="ECO:0000256" key="6">
    <source>
        <dbReference type="ARBA" id="ARBA00022840"/>
    </source>
</evidence>
<reference evidence="11 12" key="1">
    <citation type="submission" date="2018-02" db="EMBL/GenBank/DDBJ databases">
        <authorList>
            <person name="Cohen D.B."/>
            <person name="Kent A.D."/>
        </authorList>
    </citation>
    <scope>NUCLEOTIDE SEQUENCE [LARGE SCALE GENOMIC DNA]</scope>
    <source>
        <strain evidence="11 12">CCAP 1448/3</strain>
    </source>
</reference>
<gene>
    <name evidence="11" type="ORF">C7B64_10750</name>
</gene>
<evidence type="ECO:0000256" key="7">
    <source>
        <dbReference type="ARBA" id="ARBA00047899"/>
    </source>
</evidence>
<organism evidence="11 12">
    <name type="scientific">Merismopedia glauca CCAP 1448/3</name>
    <dbReference type="NCBI Taxonomy" id="1296344"/>
    <lineage>
        <taxon>Bacteria</taxon>
        <taxon>Bacillati</taxon>
        <taxon>Cyanobacteriota</taxon>
        <taxon>Cyanophyceae</taxon>
        <taxon>Synechococcales</taxon>
        <taxon>Merismopediaceae</taxon>
        <taxon>Merismopedia</taxon>
    </lineage>
</organism>
<dbReference type="GO" id="GO:0005524">
    <property type="term" value="F:ATP binding"/>
    <property type="evidence" value="ECO:0007669"/>
    <property type="project" value="UniProtKB-UniRule"/>
</dbReference>
<dbReference type="RefSeq" id="WP_106288649.1">
    <property type="nucleotide sequence ID" value="NZ_CAWNTC010000031.1"/>
</dbReference>
<dbReference type="PROSITE" id="PS00107">
    <property type="entry name" value="PROTEIN_KINASE_ATP"/>
    <property type="match status" value="1"/>
</dbReference>
<evidence type="ECO:0000256" key="5">
    <source>
        <dbReference type="ARBA" id="ARBA00022777"/>
    </source>
</evidence>
<dbReference type="Proteomes" id="UP000238762">
    <property type="component" value="Unassembled WGS sequence"/>
</dbReference>
<dbReference type="InterPro" id="IPR000719">
    <property type="entry name" value="Prot_kinase_dom"/>
</dbReference>
<dbReference type="Pfam" id="PF00069">
    <property type="entry name" value="Pkinase"/>
    <property type="match status" value="1"/>
</dbReference>
<evidence type="ECO:0000313" key="11">
    <source>
        <dbReference type="EMBL" id="PSB02919.1"/>
    </source>
</evidence>